<feature type="transmembrane region" description="Helical" evidence="1">
    <location>
        <begin position="233"/>
        <end position="250"/>
    </location>
</feature>
<feature type="transmembrane region" description="Helical" evidence="1">
    <location>
        <begin position="199"/>
        <end position="221"/>
    </location>
</feature>
<feature type="transmembrane region" description="Helical" evidence="1">
    <location>
        <begin position="172"/>
        <end position="193"/>
    </location>
</feature>
<gene>
    <name evidence="2" type="primary">yejR</name>
</gene>
<feature type="transmembrane region" description="Helical" evidence="1">
    <location>
        <begin position="91"/>
        <end position="110"/>
    </location>
</feature>
<dbReference type="AlphaFoldDB" id="A0A345WJW1"/>
<sequence length="534" mass="66837">MISMYIFLTLLFNYLFFKNCYNNAFFIPFFYFLIYFFFTKNIFSLYEYNMLIEDRINIILENIMKVEYNLILLLFIVTCSFFLINSFSYKLYILMFYVFFDLNMEYQIFYFFNLFEFKLNIKLLNGLFLIHPYCIYVFYSSIVIYLISLVHYNYYKFNYRFVYKKINKFQYFLIKFIIIFGLISVILGSWWAYQEINWAGWWSWDLIEIINLLLILYFLFLLHKNAVEYNINYLVNFNIIYLFILLLLISRFNIINSLHSFVVLNNFEQYSYLFFCYIFILFYYILSLYTKDLNLKYFKKVYSLSIFFKIFFNLYVYKIFLELINFMLNYNSFIEFLYFYKNINYIVFMCFSLLWLNFKIYYYFLLLMFSFSEFILLFLVFSFLFSKNFNYYKFHFLFLFFIIVVYFKINFLDFSFKSTNYNNYVTYINIKINNLFLKKTIWYLNNTWNNINIFFFDVYYIENLNSSITNYSKHCIFSLSNFFLYYGKLLIINNKYFYLYSYILTFFFSLYIFLNIFLIFMFTVKKKLVKFFLF</sequence>
<keyword evidence="1" id="KW-0472">Membrane</keyword>
<feature type="transmembrane region" description="Helical" evidence="1">
    <location>
        <begin position="66"/>
        <end position="84"/>
    </location>
</feature>
<keyword evidence="1" id="KW-0812">Transmembrane</keyword>
<feature type="transmembrane region" description="Helical" evidence="1">
    <location>
        <begin position="499"/>
        <end position="524"/>
    </location>
</feature>
<evidence type="ECO:0000313" key="2">
    <source>
        <dbReference type="EMBL" id="AXJ93354.1"/>
    </source>
</evidence>
<feature type="transmembrane region" description="Helical" evidence="1">
    <location>
        <begin position="270"/>
        <end position="289"/>
    </location>
</feature>
<name>A0A345WJW1_UROMR</name>
<dbReference type="GeneID" id="37625969"/>
<feature type="transmembrane region" description="Helical" evidence="1">
    <location>
        <begin position="337"/>
        <end position="356"/>
    </location>
</feature>
<dbReference type="EMBL" id="MG272262">
    <property type="protein sequence ID" value="AXJ93354.1"/>
    <property type="molecule type" value="Genomic_DNA"/>
</dbReference>
<feature type="transmembrane region" description="Helical" evidence="1">
    <location>
        <begin position="21"/>
        <end position="46"/>
    </location>
</feature>
<organism evidence="2">
    <name type="scientific">Uronema marinum</name>
    <name type="common">Marine ciliate</name>
    <dbReference type="NCBI Taxonomy" id="35107"/>
    <lineage>
        <taxon>Eukaryota</taxon>
        <taxon>Sar</taxon>
        <taxon>Alveolata</taxon>
        <taxon>Ciliophora</taxon>
        <taxon>Intramacronucleata</taxon>
        <taxon>Oligohymenophorea</taxon>
        <taxon>Scuticociliatia</taxon>
        <taxon>Philasterida</taxon>
        <taxon>Uronematidae</taxon>
        <taxon>Uronema</taxon>
    </lineage>
</organism>
<feature type="transmembrane region" description="Helical" evidence="1">
    <location>
        <begin position="301"/>
        <end position="317"/>
    </location>
</feature>
<reference evidence="2" key="2">
    <citation type="journal article" date="2018" name="Mitochondrial DNA Part B Resour">
        <title>Uronema marinum mitochondrion, complete genome.</title>
        <authorList>
            <person name="Li R."/>
            <person name="Gao Y."/>
            <person name="Hou Y."/>
            <person name="Ye S."/>
            <person name="Wang L."/>
            <person name="Sun J."/>
            <person name="Li Q."/>
        </authorList>
    </citation>
    <scope>NUCLEOTIDE SEQUENCE</scope>
</reference>
<reference evidence="2" key="1">
    <citation type="submission" date="2017-10" db="EMBL/GenBank/DDBJ databases">
        <authorList>
            <person name="Banno H."/>
            <person name="Chua N.-H."/>
        </authorList>
    </citation>
    <scope>NUCLEOTIDE SEQUENCE</scope>
</reference>
<geneLocation type="mitochondrion" evidence="2"/>
<evidence type="ECO:0000256" key="1">
    <source>
        <dbReference type="SAM" id="Phobius"/>
    </source>
</evidence>
<feature type="transmembrane region" description="Helical" evidence="1">
    <location>
        <begin position="475"/>
        <end position="493"/>
    </location>
</feature>
<feature type="transmembrane region" description="Helical" evidence="1">
    <location>
        <begin position="130"/>
        <end position="152"/>
    </location>
</feature>
<accession>A0A345WJW1</accession>
<protein>
    <submittedName>
        <fullName evidence="2">Heme maturase</fullName>
    </submittedName>
</protein>
<feature type="transmembrane region" description="Helical" evidence="1">
    <location>
        <begin position="363"/>
        <end position="385"/>
    </location>
</feature>
<keyword evidence="2" id="KW-0496">Mitochondrion</keyword>
<proteinExistence type="predicted"/>
<dbReference type="RefSeq" id="YP_009512662.1">
    <property type="nucleotide sequence ID" value="NC_039174.1"/>
</dbReference>
<keyword evidence="1" id="KW-1133">Transmembrane helix</keyword>
<feature type="transmembrane region" description="Helical" evidence="1">
    <location>
        <begin position="391"/>
        <end position="409"/>
    </location>
</feature>